<protein>
    <recommendedName>
        <fullName evidence="8">Ion-translocating oxidoreductase complex subunit A</fullName>
        <ecNumber evidence="8">7.-.-.-</ecNumber>
    </recommendedName>
    <alternativeName>
        <fullName evidence="8">Rnf electron transport complex subunit A</fullName>
    </alternativeName>
</protein>
<name>A0A1M7S7G0_FERGO</name>
<comment type="subunit">
    <text evidence="8">The complex is composed of six subunits: RnfA, RnfB, RnfC, RnfD, RnfE and RnfG.</text>
</comment>
<proteinExistence type="inferred from homology"/>
<evidence type="ECO:0000313" key="9">
    <source>
        <dbReference type="EMBL" id="SHN54282.1"/>
    </source>
</evidence>
<keyword evidence="7 8" id="KW-0472">Membrane</keyword>
<evidence type="ECO:0000256" key="2">
    <source>
        <dbReference type="ARBA" id="ARBA00022448"/>
    </source>
</evidence>
<dbReference type="OrthoDB" id="9803631at2"/>
<evidence type="ECO:0000256" key="8">
    <source>
        <dbReference type="HAMAP-Rule" id="MF_00459"/>
    </source>
</evidence>
<organism evidence="9 10">
    <name type="scientific">Fervidobacterium gondwanense DSM 13020</name>
    <dbReference type="NCBI Taxonomy" id="1121883"/>
    <lineage>
        <taxon>Bacteria</taxon>
        <taxon>Thermotogati</taxon>
        <taxon>Thermotogota</taxon>
        <taxon>Thermotogae</taxon>
        <taxon>Thermotogales</taxon>
        <taxon>Fervidobacteriaceae</taxon>
        <taxon>Fervidobacterium</taxon>
    </lineage>
</organism>
<dbReference type="InterPro" id="IPR003667">
    <property type="entry name" value="NqrDE/RnfAE"/>
</dbReference>
<gene>
    <name evidence="8" type="primary">rnfA</name>
    <name evidence="9" type="ORF">SAMN02745226_00587</name>
</gene>
<dbReference type="PIRSF" id="PIRSF006102">
    <property type="entry name" value="NQR_DE"/>
    <property type="match status" value="1"/>
</dbReference>
<feature type="transmembrane region" description="Helical" evidence="8">
    <location>
        <begin position="105"/>
        <end position="129"/>
    </location>
</feature>
<dbReference type="GO" id="GO:0012505">
    <property type="term" value="C:endomembrane system"/>
    <property type="evidence" value="ECO:0007669"/>
    <property type="project" value="UniProtKB-SubCell"/>
</dbReference>
<accession>A0A1M7S7G0</accession>
<evidence type="ECO:0000313" key="10">
    <source>
        <dbReference type="Proteomes" id="UP000184207"/>
    </source>
</evidence>
<sequence length="200" mass="21730">MTGLIPNINPLILFFASILTSNILLTNFLGMCSFISISKDLKSSNGLGVAVTLVMTVTTALNWLIEKYIIQPLDLGYLRYIVYIIVIAAVVQVLEMIIDRVSPTLYMVLGIFLPLITVNCAILGVALFMQLRNYSFIQSVFFGLGSGIGWWLAIVLLAAIRKKTDNAPVPAPLKGVGITLITIGIMAMAFIGFAGMINVQ</sequence>
<evidence type="ECO:0000256" key="3">
    <source>
        <dbReference type="ARBA" id="ARBA00022692"/>
    </source>
</evidence>
<dbReference type="GO" id="GO:0005886">
    <property type="term" value="C:plasma membrane"/>
    <property type="evidence" value="ECO:0007669"/>
    <property type="project" value="UniProtKB-SubCell"/>
</dbReference>
<dbReference type="AlphaFoldDB" id="A0A1M7S7G0"/>
<dbReference type="RefSeq" id="WP_072758141.1">
    <property type="nucleotide sequence ID" value="NZ_FRDJ01000002.1"/>
</dbReference>
<keyword evidence="4 8" id="KW-1278">Translocase</keyword>
<keyword evidence="6 8" id="KW-1133">Transmembrane helix</keyword>
<comment type="subcellular location">
    <subcellularLocation>
        <location evidence="8">Cell membrane</location>
        <topology evidence="8">Multi-pass membrane protein</topology>
    </subcellularLocation>
    <subcellularLocation>
        <location evidence="1">Endomembrane system</location>
        <topology evidence="1">Multi-pass membrane protein</topology>
    </subcellularLocation>
</comment>
<dbReference type="InterPro" id="IPR011293">
    <property type="entry name" value="Ion_transpt_RnfA/RsxA"/>
</dbReference>
<feature type="transmembrane region" description="Helical" evidence="8">
    <location>
        <begin position="172"/>
        <end position="197"/>
    </location>
</feature>
<comment type="similarity">
    <text evidence="8">Belongs to the NqrDE/RnfAE family.</text>
</comment>
<dbReference type="EMBL" id="FRDJ01000002">
    <property type="protein sequence ID" value="SHN54282.1"/>
    <property type="molecule type" value="Genomic_DNA"/>
</dbReference>
<evidence type="ECO:0000256" key="5">
    <source>
        <dbReference type="ARBA" id="ARBA00022982"/>
    </source>
</evidence>
<evidence type="ECO:0000256" key="7">
    <source>
        <dbReference type="ARBA" id="ARBA00023136"/>
    </source>
</evidence>
<feature type="transmembrane region" description="Helical" evidence="8">
    <location>
        <begin position="12"/>
        <end position="35"/>
    </location>
</feature>
<dbReference type="EC" id="7.-.-.-" evidence="8"/>
<keyword evidence="2 8" id="KW-0813">Transport</keyword>
<dbReference type="STRING" id="1121883.SAMN02745226_00587"/>
<evidence type="ECO:0000256" key="6">
    <source>
        <dbReference type="ARBA" id="ARBA00022989"/>
    </source>
</evidence>
<feature type="transmembrane region" description="Helical" evidence="8">
    <location>
        <begin position="77"/>
        <end position="98"/>
    </location>
</feature>
<dbReference type="InterPro" id="IPR050133">
    <property type="entry name" value="NqrDE/RnfAE_oxidrdctase"/>
</dbReference>
<keyword evidence="3 8" id="KW-0812">Transmembrane</keyword>
<keyword evidence="10" id="KW-1185">Reference proteome</keyword>
<dbReference type="PANTHER" id="PTHR30335:SF1">
    <property type="entry name" value="NA(+)-TRANSLOCATING NADH-QUINONE REDUCTASE SUBUNIT E"/>
    <property type="match status" value="1"/>
</dbReference>
<feature type="transmembrane region" description="Helical" evidence="8">
    <location>
        <begin position="135"/>
        <end position="160"/>
    </location>
</feature>
<dbReference type="Proteomes" id="UP000184207">
    <property type="component" value="Unassembled WGS sequence"/>
</dbReference>
<feature type="transmembrane region" description="Helical" evidence="8">
    <location>
        <begin position="47"/>
        <end position="65"/>
    </location>
</feature>
<evidence type="ECO:0000256" key="1">
    <source>
        <dbReference type="ARBA" id="ARBA00004127"/>
    </source>
</evidence>
<dbReference type="Pfam" id="PF02508">
    <property type="entry name" value="Rnf-Nqr"/>
    <property type="match status" value="1"/>
</dbReference>
<evidence type="ECO:0000256" key="4">
    <source>
        <dbReference type="ARBA" id="ARBA00022967"/>
    </source>
</evidence>
<keyword evidence="5 8" id="KW-0249">Electron transport</keyword>
<keyword evidence="9" id="KW-0830">Ubiquinone</keyword>
<keyword evidence="8" id="KW-1003">Cell membrane</keyword>
<reference evidence="10" key="1">
    <citation type="submission" date="2016-12" db="EMBL/GenBank/DDBJ databases">
        <authorList>
            <person name="Varghese N."/>
            <person name="Submissions S."/>
        </authorList>
    </citation>
    <scope>NUCLEOTIDE SEQUENCE [LARGE SCALE GENOMIC DNA]</scope>
    <source>
        <strain evidence="10">DSM 13020</strain>
    </source>
</reference>
<dbReference type="PANTHER" id="PTHR30335">
    <property type="entry name" value="INTEGRAL MEMBRANE PROTEIN OF SOXR-REDUCING COMPLEX"/>
    <property type="match status" value="1"/>
</dbReference>
<dbReference type="GO" id="GO:0022900">
    <property type="term" value="P:electron transport chain"/>
    <property type="evidence" value="ECO:0007669"/>
    <property type="project" value="UniProtKB-UniRule"/>
</dbReference>
<comment type="function">
    <text evidence="8">Part of a membrane-bound complex that couples electron transfer with translocation of ions across the membrane.</text>
</comment>
<dbReference type="HAMAP" id="MF_00459">
    <property type="entry name" value="RsxA_RnfA"/>
    <property type="match status" value="1"/>
</dbReference>